<feature type="signal peptide" evidence="1">
    <location>
        <begin position="1"/>
        <end position="19"/>
    </location>
</feature>
<dbReference type="RefSeq" id="WP_277898208.1">
    <property type="nucleotide sequence ID" value="NZ_JAPMUA010000001.1"/>
</dbReference>
<comment type="caution">
    <text evidence="2">The sequence shown here is derived from an EMBL/GenBank/DDBJ whole genome shotgun (WGS) entry which is preliminary data.</text>
</comment>
<feature type="chain" id="PRO_5047452433" description="PepSY domain-containing protein" evidence="1">
    <location>
        <begin position="20"/>
        <end position="99"/>
    </location>
</feature>
<sequence length="99" mass="10635">MKKVVLVVAMALGSLTAFAAAPAIVNNDTKVATVQDDYKEIAASEVPQAVQEALQADYPGAEITKAYVNEENTYKIEVKVGDQTGTLFANESGEWVEQQ</sequence>
<dbReference type="SUPFAM" id="SSF160574">
    <property type="entry name" value="BT0923-like"/>
    <property type="match status" value="1"/>
</dbReference>
<evidence type="ECO:0008006" key="4">
    <source>
        <dbReference type="Google" id="ProtNLM"/>
    </source>
</evidence>
<keyword evidence="1" id="KW-0732">Signal</keyword>
<protein>
    <recommendedName>
        <fullName evidence="4">PepSY domain-containing protein</fullName>
    </recommendedName>
</protein>
<organism evidence="2 3">
    <name type="scientific">Galbibacter pacificus</name>
    <dbReference type="NCBI Taxonomy" id="2996052"/>
    <lineage>
        <taxon>Bacteria</taxon>
        <taxon>Pseudomonadati</taxon>
        <taxon>Bacteroidota</taxon>
        <taxon>Flavobacteriia</taxon>
        <taxon>Flavobacteriales</taxon>
        <taxon>Flavobacteriaceae</taxon>
        <taxon>Galbibacter</taxon>
    </lineage>
</organism>
<dbReference type="EMBL" id="JAPMUA010000001">
    <property type="protein sequence ID" value="MDG3584445.1"/>
    <property type="molecule type" value="Genomic_DNA"/>
</dbReference>
<evidence type="ECO:0000256" key="1">
    <source>
        <dbReference type="SAM" id="SignalP"/>
    </source>
</evidence>
<evidence type="ECO:0000313" key="3">
    <source>
        <dbReference type="Proteomes" id="UP001153642"/>
    </source>
</evidence>
<keyword evidence="3" id="KW-1185">Reference proteome</keyword>
<name>A0ABT6FMG6_9FLAO</name>
<accession>A0ABT6FMG6</accession>
<dbReference type="Proteomes" id="UP001153642">
    <property type="component" value="Unassembled WGS sequence"/>
</dbReference>
<evidence type="ECO:0000313" key="2">
    <source>
        <dbReference type="EMBL" id="MDG3584445.1"/>
    </source>
</evidence>
<dbReference type="Gene3D" id="3.10.450.360">
    <property type="match status" value="1"/>
</dbReference>
<reference evidence="2" key="1">
    <citation type="submission" date="2022-11" db="EMBL/GenBank/DDBJ databases">
        <title>High-quality draft genome sequence of Galbibacter sp. strain CMA-7.</title>
        <authorList>
            <person name="Wei L."/>
            <person name="Dong C."/>
            <person name="Shao Z."/>
        </authorList>
    </citation>
    <scope>NUCLEOTIDE SEQUENCE</scope>
    <source>
        <strain evidence="2">CMA-7</strain>
    </source>
</reference>
<gene>
    <name evidence="2" type="ORF">OSR52_01100</name>
</gene>
<proteinExistence type="predicted"/>